<dbReference type="SUPFAM" id="SSF81606">
    <property type="entry name" value="PP2C-like"/>
    <property type="match status" value="1"/>
</dbReference>
<dbReference type="CDD" id="cd16936">
    <property type="entry name" value="HATPase_RsbW-like"/>
    <property type="match status" value="1"/>
</dbReference>
<dbReference type="PANTHER" id="PTHR43214">
    <property type="entry name" value="TWO-COMPONENT RESPONSE REGULATOR"/>
    <property type="match status" value="1"/>
</dbReference>
<feature type="region of interest" description="Disordered" evidence="2">
    <location>
        <begin position="1535"/>
        <end position="1665"/>
    </location>
</feature>
<feature type="compositionally biased region" description="Low complexity" evidence="2">
    <location>
        <begin position="340"/>
        <end position="349"/>
    </location>
</feature>
<feature type="compositionally biased region" description="Low complexity" evidence="2">
    <location>
        <begin position="5437"/>
        <end position="5451"/>
    </location>
</feature>
<feature type="domain" description="SecA family profile" evidence="4">
    <location>
        <begin position="753"/>
        <end position="1388"/>
    </location>
</feature>
<dbReference type="InterPro" id="IPR016032">
    <property type="entry name" value="Sig_transdc_resp-reg_C-effctor"/>
</dbReference>
<feature type="compositionally biased region" description="Polar residues" evidence="2">
    <location>
        <begin position="4599"/>
        <end position="4615"/>
    </location>
</feature>
<dbReference type="PROSITE" id="PS51746">
    <property type="entry name" value="PPM_2"/>
    <property type="match status" value="1"/>
</dbReference>
<name>A0A2S6ASN8_9NOCA</name>
<proteinExistence type="predicted"/>
<dbReference type="SUPFAM" id="SSF46894">
    <property type="entry name" value="C-terminal effector domain of the bipartite response regulators"/>
    <property type="match status" value="8"/>
</dbReference>
<feature type="compositionally biased region" description="Low complexity" evidence="2">
    <location>
        <begin position="1636"/>
        <end position="1647"/>
    </location>
</feature>
<feature type="region of interest" description="Disordered" evidence="2">
    <location>
        <begin position="4324"/>
        <end position="4368"/>
    </location>
</feature>
<feature type="region of interest" description="Disordered" evidence="2">
    <location>
        <begin position="3033"/>
        <end position="3135"/>
    </location>
</feature>
<dbReference type="InterPro" id="IPR014018">
    <property type="entry name" value="SecA_motor_DEAD"/>
</dbReference>
<dbReference type="InterPro" id="IPR027417">
    <property type="entry name" value="P-loop_NTPase"/>
</dbReference>
<feature type="region of interest" description="Disordered" evidence="2">
    <location>
        <begin position="1437"/>
        <end position="1516"/>
    </location>
</feature>
<dbReference type="Gene3D" id="3.40.50.300">
    <property type="entry name" value="P-loop containing nucleotide triphosphate hydrolases"/>
    <property type="match status" value="2"/>
</dbReference>
<evidence type="ECO:0000256" key="1">
    <source>
        <dbReference type="ARBA" id="ARBA00023125"/>
    </source>
</evidence>
<dbReference type="CDD" id="cd06170">
    <property type="entry name" value="LuxR_C_like"/>
    <property type="match status" value="5"/>
</dbReference>
<dbReference type="Gene3D" id="3.90.1440.10">
    <property type="entry name" value="SecA, preprotein cross-linking domain"/>
    <property type="match status" value="1"/>
</dbReference>
<dbReference type="SUPFAM" id="SSF52540">
    <property type="entry name" value="P-loop containing nucleoside triphosphate hydrolases"/>
    <property type="match status" value="2"/>
</dbReference>
<dbReference type="SMART" id="SM00421">
    <property type="entry name" value="HTH_LUXR"/>
    <property type="match status" value="8"/>
</dbReference>
<dbReference type="PROSITE" id="PS51196">
    <property type="entry name" value="SECA_MOTOR_DEAD"/>
    <property type="match status" value="1"/>
</dbReference>
<dbReference type="EMBL" id="PSZC01000006">
    <property type="protein sequence ID" value="PPJ38230.1"/>
    <property type="molecule type" value="Genomic_DNA"/>
</dbReference>
<protein>
    <recommendedName>
        <fullName evidence="8">SecA family profile domain-containing protein</fullName>
    </recommendedName>
</protein>
<dbReference type="InterPro" id="IPR039420">
    <property type="entry name" value="WalR-like"/>
</dbReference>
<feature type="compositionally biased region" description="Polar residues" evidence="2">
    <location>
        <begin position="4070"/>
        <end position="4080"/>
    </location>
</feature>
<dbReference type="Pfam" id="PF07517">
    <property type="entry name" value="SecA_DEAD"/>
    <property type="match status" value="1"/>
</dbReference>
<feature type="domain" description="HTH luxR-type" evidence="3">
    <location>
        <begin position="3600"/>
        <end position="3665"/>
    </location>
</feature>
<feature type="compositionally biased region" description="Low complexity" evidence="2">
    <location>
        <begin position="445"/>
        <end position="458"/>
    </location>
</feature>
<feature type="compositionally biased region" description="Basic and acidic residues" evidence="2">
    <location>
        <begin position="525"/>
        <end position="553"/>
    </location>
</feature>
<evidence type="ECO:0000313" key="7">
    <source>
        <dbReference type="Proteomes" id="UP000239874"/>
    </source>
</evidence>
<gene>
    <name evidence="6" type="ORF">C5E45_10775</name>
</gene>
<sequence length="7089" mass="761828">MAGHFPVGDEDAMRRAGDYWSDQAEQCREWSKYYDDKADQRHRIIRGRSGDQVEKGYRSLAKAFDAQARHCDTLAEQLYDGANNIEIQKWTVIGFAVILAWTLAHAAITFAVFPAGGAAEAAIAEMRTNTALRWAWAKMLQYLSGQSAKLAAERGLIRLAGKMALIGAAQGGGINAAIQLKQVADHHRREVDWKAAGIAAAAGGVGGGVGMAFGRWFGSRKVIPMTTALAERAGRTATRVAVQIAGTAALGAAGGVAGGLAGAAVSLGLSGEDLTFDKLVEGLLPAFTGGFVGAAAHGAAGIRTAAPAAAAEAPPVTPAENAPAATPLTDAVPEPRRQTADAAPASAPARPRPMPLEEFVALAGGDDNPARPTAPRVTVNKPDWNPGLRISLPDNVNPVKNVDFPASPPAEAKPVAPKTPEPQPTPLGDALAEHLADSGRKPADNENAPAAAHPADAEVGGTRPPAAVDQAHGGVGNRTAATSLAEATAGAGQARSHGESNSAHDGPGTPPEAEAGTAAGAIRSAEAEARPSEMRDPAEGESGDGHTTAKAESKQPVPADADAGRPAGEKTPVFDAEQIRAEQSDADQPEAGQTPKSQESAPATAVPDTVSSRSGEPEGSSGERPAAARQAAGKPTPGEVRPPAPTETATAGGPPRVSAPKSAAGERPPAVESTVKQSDRGTAARESEHGRAVDDAPVQQSKDHPEGSAARGRPDTESTGKEPGTVQGRSDDEGARQRADDVDPTENRGEPDPQHARTDEDGNPETGREHPDAGDGSTKALAEAYRAEADDILAEYGSRDWNNVSDRELQAMLFGGDEREAALAVIEIINRGEGKVLRWTQVMGMLVLRDGHVGRMQAGEGKTLVFQGAAALRAAQGKPVRVLTTLDTLALEAYNIGQKLFGKYGFDIRLMDPDNPYPPAAEDKATMCFGTLNSDGFGELRGNIAPGRIKMVDEVDEAIKGSVFILSEGAGNSASPEVAAQVRDAHGFLRKAVNAGLLSEADFARAAGTQEDHTTLTGNDRGKVERILGRELTGKIEKILGRTPSESEAHRIAMAATAEWRYHENDDYVLWHDPQLGPKYLTDEHGNPRVADGQRVLNPKSHKVFIIDQTTHKVMYDPETSTESRWNGGLAQAVEAKHGIQIRDDPASSKSVTVQELFSSEKCHEFTGLSGTTDNAYAELKQAGVDQIVEVPRFKELLLKGADPENDIIVSSLEEKHEAMADGVAEVHATGRPVEVICDRNSEVAAMSKKLTERGIDHVAIDAKWFLEQGTDAEANLLAIFKKAGEEGAVLVINRQGARGVDIPISTVPNEHGLTINDRGGLHVIQSSRSAIHHDIDVQGENRTARSGGEGSVQYYIDLSAPQYTRTAEAQITVIKYLAAEAQHKSAVAEHEAAVAEYNAAPNSQTQAKLAAAANSLEHSRKLLELATADAKGLVSKLQPSGIGHPTADPTSAHLPNAPPTARPEPAATPAPARSEHEPPEQPPRTAATPDASRTPAAVGTAGRTPAAGSSVGTSGAATAGLSGAAATAAAAGSAGATSSTPSATNGVGSPDTPTPTEQPHPASAHTRETKYPAKLEDSKPSAAPSGTSPETATHETPGSRHHAAADASGIPSAAGAAAAGTTRTNDTQHDSGRVATTTAENTGAAAPQADRQPSQPVTTVRNLGDHNTFRQLAEAVRTAGEQATPFTPVAQAIDATMHAHTATPATDAGELTDAARNTLQEGINRLTPEQRHLVADAAHRMQQGDDLTPGHTEAIALLSDQVRALGENAPLPELTETEARILGLIAEDVALEIICATMGMAPKALRGHIARAGMKLGTRGDVATMAAALSRGQLAIGTPDLSRPLSKVVAYGTLTTREVHVLELATVGLSPAAIAEQLAVTRADVDTALARAGRKLGADGLIPTVVQAVLQRAVAGAAPQVFAPRTIREPVADRAAGVADPVSAPESERFTKQAIAAELFETYDVEVLGLDKASISVATAMSVRNAIVDAFDEDPSIRLDLVLVAPMAGTAGAVIWDAGGVAETPPVVMVLNENLFGAPEKFRTAMDRAVRTGRLLAPTGDPAYDAVSHEMSHLRDRAARLGDYAESVEARAFGFLYAHFAGLRQAGSLPRETRFDDWLGLLDGYSREKKASRDVDRLFAAFDTWLSNFDSRESLDAWLRDAGLSRREPLWGNRSHQTDTGDGWIDPEPLYNAWLRQLDADTRQRIVAGEHYTEDHAYRTPRAAEPALGDLPVFHPAEALAEANNAFGRSAPKDFTHPVYALQALLRGVPVAEVWRNAERRNALAAARAQNPGLVPVASGFRPSIAVDGRAAELAVAWRDMSAADHAGVARRAPAYLNPAGPQGFVLHELARLENEHRAAAASRRLPNRGPAQPGAPDEAAPNPAAAKARAHRTNRSLLPSELWTRLDRSGRRTIDPAAIDLGGPEQPPHLRFDDITAGDATQADLVEQRISELLAGWSDPDYVREIAAAVGASVRWGQGTISVTAALDDGPAHIDLVDITGDHSYVRVEWRLGPTPGPVERAAQAPVERSSEELDIERLLEMYGDGDADTAGLDLDLVLEAPEQTTAPSAAPAPFGVGSTRAALRARLRAEHPELGDVIDRVVLAVSELVTNADKHLRRYAAEHGLDPEGRLAVDVTGTGPDGKVFVTVANDIAPGTAVKLPSWTDDEQALDREGGRGSQLIIAESTVAVRHITFAEGKNSIEHSVEYHLTPPGADFAVAHSRGTIREDEPLPSVRQSVQDPAPGERQDNPGGPRIDPVAIDFGDAAESAGLEHLEALRDTVVALRYGTGADPVLGRVAGLLDELVAVRRGAPAAQERRQWLERLAEQVPGWLARRDEMTTAAREYEDGRTEGTSAVLEARLAAAQMRLGAALAAVSAVWDRLREAPIDTPPQPTDHLLPGELERLRDVSEAIFAEMTLAGIAADRVHQERPTENMRRYDTLRDMSELLEQLLAFGEQPDPARMSRARRILLLDHFRAVSDLLAANELRNEAVERVATAAQRQRRVDQAREGYHIADNAVRYIAQELGEPRHHADRAAPAQPTASIVWPGAHGQPHVATTPAEAPPPEQDSAKAGNTEAARRETEQDSSSTIADSRPDGAGTNSRRYAEANVRQENLGSVAAVSDRGPGHEQNEDDFALLTVTVGGEQYTAVILSDGTSRPSGGDRASAAATRAARAYIAEALRQTDRKGLPAPLEVVRGAVAAAQNAVLDVASEYPGRSGPACTIVVALLGAGKVTVDWVGDSRAYWVPLDGSAPVQLTHDDSNVQKAMDTFGWARESARHSPVGKGLAFSLGRSLDGLESHARTAEEVSGPGVIVVATDGMWEAIGPDDARPIGAVVREALAQSGGDPGAVSRALVRTAIEQGSDDDVTVITAPVPVSGTTATTPARTDIDTDAPDRSASQSNSSNGSTSPWRRAGDPDSRIDPVAIDFGDDEEAAAPGGTPWQRSEPSSQDTLRRAQRDDAAAFEELRKQYGRAVFATVLADLGVPATTVKPEFRPLVHVAQGLNRLVFEIAERHRWRVEGAAPLEWLHGIASNLVTAWFEMNATQRRHAAEGLSAMQRGDTVTVVQRGALDRLVQAGRRGLEAEGKHPSGSDTTAPSGSGLTNRQFMVLQLIATGMTAREIGEELGISAGTVGIYTTELRHVFGARTRSELVYLALSAGVLADSVPLGDESPATPTSEPTSRELQLLIRIANGDTSNDIAQDLDIDPRTVDARVAEVGRKLGARNRPSIVFAAVRDGHLELAAPDTRGTAVPHLSDRETDVLTRVANGDTSKDIARARGLSSTAVDEYLVRISSKLRVHNRAAMVAVALRRGLLPGLSPRRLGASDLTAAEVDLLDRVASGQTNADIANDLETTYGRVDVALARVREKLGARNRPESVAIAIRTGILPGQAEDFAPLTISATELRARYGLGVFRFVLSLLGMAPGGRRSGRAARTVQDAMAITDEVFRVCAMSPEDEIGRQLADTAQKITDDQWFRPLRAQILALLRSDGIAESDARYRRVADMGIVALRQYLDSLGPSQRWTFLEAADQLRSGQAAAALSGAAQNSLTRVAQAAPEPAPPPTKTLQPDEQSPTTAHFDLSAREIAVLAQIAQGLTTGQIATALSLTHRQVASVTHAIAAKLGTSAWAEMLEVARNAEIDLTTGAQVSEPTQETASGFDTFRTAVARVLADTTVDPGFEAVLVDSTSEQFTAAVRALSPEERHALRVLPTDRPLTRRPEVRPAVAAARQLVSTLARAHRILDHRLAQALSEATREQLEAALDRLTPQQSGIIRGVFTRRLSVETMVSLGYRDTASAEAFVVSAVRRLGRHLLDLPVTEPAQEGKSRAAAGPISATGPGPVGETAFQRGRREAEEERHAAASGVTEADIQLLDAVMTRLRRRQPTGAHTMPGNRQQGLWTRRGARNPWRRTERPTSEKRLPAEIASCLPWVIQLLRQLGLTEGDDPAPGDDKARDLERGIAGGLHKLAKPETAGSNPMTAVIDELRTDPTLDSVVFVVGQGDRAHAYFVTKNVEPDTGRITMQVFDQLVDGDRLRVRPYVDWKPTYTDPERIYVAYIESTSEGTLRARTPRHASEVDSAFAQQSITGPAETPEQRTGSTRPTGPTDSSPSGAPAERENSVDDTDIYREYTRTAGGPRHEAIHALTEAIRRGEIPTHPSAISDLSALTAREQQILQLLTERLSRAEMAELLHVTRSFVNNTVQRIVRKLGARSDAEAVAMTLSALDRIPTSATATAAEADPMYIVNPAHIAEALRLLPGLERKFTRAGLSDSRSEFAAAGADYLRTLITVAAYELSLGQHATARTHLSDAFDAGVALLNRLPGVTEIKNILGPLHRLRRDLIENPSSAEELTDTSATRRVLDRAVAYLHTLGHLASTEHAKSAAGRNDRGDLVTPADPRARVADDPLDSFLSELRRQGVDTDTFRAAADLVYRYLRTDPEWGVTLGQLAAHRTELEQDGTIAVLVYGNPEDGSAVFLDQVVGALGRDNVVVVTSGWDRTHGMATIAGATDKPQRIGMTEAERFRVIAEQTRAARRFIEEPHARNTAGNVKNSMPLLEKALGRKEITAAVLLSWPGHLRRAVDTTKLNYPALETLLAIAPDIPLETYLRFGHRSAVDDPKPPYEVLKAFLLEMKGLLERRMSATVAPLSILEAYRYVALSLSEDAGVTAANLSEEIEKKALYADTDAQVDAEIQWATRNAPVRGTSTADARCAVAELTFIRKHFGNTPVEVPDTETIAILENVGFHPRELAQYAHGQYVDYTSAAANTKPTPLEVLAADIGNTEKPTALALLTVEYPGSRDDRIGGHILTLSADDTGRLQLHELRRNPDNTLALDADGNTIEVIHPGQRAHDRLAELSREGAKVFAITYRANGESVNPLGRKHNWTNADWDAAPGPRTRIGQDRRGDDVTPARPDTDPLPRGMRRPLEGASPKGTGPAAPDDAAGATDRPSPSEPVKGPLEGGVSPEYAVATPVWPEMHQPRLVEKVRIHRAAAEALAYHAANVDAAPANTSPWGGDSTLLDGVDIAELAQSIEGLAAESARLESDSARAAEIQQIRHAWTAAYELWNLAHDPRSLPAASRVEALISYADAARHWLIALLDRNNAANRLAREHRTPDPTIAESNGESNAGRFDDSGEPTTDPDVPATPHRAAWSGNSLLIGTEHYTNPEFPQSKALIAMLREWVERTNGQPRVILTEGRIAPYADTIEESLSTQRGEMAVLAFLAHEHGIDIETAEEDQSAAVRGVVDRISERIRTEPSLAELFSDGTIQESLFLYYVLRQMPQGLRAQEGFRPDIEEHLRSAIELNRHLLPRIDGLHAEFHRLMARDYSQRGFSRTFREDDLAWLLTETVDMLTGAPVVSKVQHIAAATHQRRELHAARKFSHHMASGKAVCMLYGNAHLEFILPEMPAFAGRPIQELGAPAAAATTDLTSDEDRVQLSGEIASPPTVRATNQPTAYVPEPSRLAAELLSLGPSFEYVADLMRVAAGEQHGSDWIDSPDYWDWQLNSLAERGPRLSVLAAFSAAALEAETALGLRNTKGRSLILVQERPRTPGEMIFLCKYGTLRADEPDQPSGPDTAARASAIGLVQRELSLDELPQYLYLALVAARPVLQVDRDLTEKCLTPGEFQYFNPIPRDGLYGMNYPGCRDLLRQARAYYRARYAGDSLLRQIACRPVYDRFLNHWIEPHQLRHATQLRDRFHGTSSSPKNRIAHWFTSVVAEALAAPPDAAPEILDRALRGHLRQRAGGSAPVDDALWQFVSTTHELLAGDYDLGHYLHRRNHPEAEGYVRIVREAVLPRHSPAAIARVPLIANVIDAFPIDTVGRIPAEPMWTKGFDHRPDGFSDNPTPAPASLTADEPRPITSESAPPASETPWRRHRSAASAAPGNPLSTEDALDLPRKKNRRRAPDPNAYHHRPDDGMPWDPVEAQPDPAAQSPRSRTNTGTPAAERSTPAPSTGDQNLPDVSTPGPIELSPALGRALRAAEADAQDVVTYAVQPAEALGLDATKLQQREPEAIARAVQALRIRQRRRFESVLRRLVADDALTELLDHQDAISELDARVRSLPRHLEAAKTYLDEVRTALAIMAVPELFAAAGVSPFIDDDGQVVEAIGYTPGGRVIVASPLRDQHALLDLQVPGFRRQAPKNGVSIEYWHVRVDDRGHLVVETISGAHPDPERTAHYYRDRDHVWWRKDLADERTFAEKCAEALASGESAREHLKGNTGDSTMSAGVCLVYYRNGFRHIEKKVRDIDQRDAEKLASITLADAGSRPAAVLGADEIVPGGSELVLLIEYVPGFDASNIFGDLEDAWRDFFHTPTGQRLGRGDALVRPWDRHESGSKNWRLQFGFIVRPIDNGNAYQDALPPGGFTLHYAKAVNGKIEWWKHYIPRAELMAVRERTLMSKAAYDRRNRAEWYQDVIDNLVQIEAHAWYNTPADNAEAVSTLTTLRDILAERLNLPGARNLPHPYDQLTPSDWRKVIASRYEHLRRFREMGFSADRMARDLDTLDKLTKLLLHAQMRQVTPDALDDSWVVDPESDTVGQTLTEVYLDGLAVRLADVEAAAQSVRRDAESHMAWAEGFGPESRNHA</sequence>
<feature type="compositionally biased region" description="Low complexity" evidence="2">
    <location>
        <begin position="511"/>
        <end position="524"/>
    </location>
</feature>
<feature type="region of interest" description="Disordered" evidence="2">
    <location>
        <begin position="2727"/>
        <end position="2759"/>
    </location>
</feature>
<feature type="region of interest" description="Disordered" evidence="2">
    <location>
        <begin position="5614"/>
        <end position="5651"/>
    </location>
</feature>
<dbReference type="InterPro" id="IPR014729">
    <property type="entry name" value="Rossmann-like_a/b/a_fold"/>
</dbReference>
<evidence type="ECO:0000259" key="3">
    <source>
        <dbReference type="PROSITE" id="PS50043"/>
    </source>
</evidence>
<feature type="region of interest" description="Disordered" evidence="2">
    <location>
        <begin position="5378"/>
        <end position="5467"/>
    </location>
</feature>
<feature type="compositionally biased region" description="Polar residues" evidence="2">
    <location>
        <begin position="6439"/>
        <end position="6448"/>
    </location>
</feature>
<dbReference type="Pfam" id="PF00196">
    <property type="entry name" value="GerE"/>
    <property type="match status" value="6"/>
</dbReference>
<feature type="compositionally biased region" description="Basic and acidic residues" evidence="2">
    <location>
        <begin position="4354"/>
        <end position="4364"/>
    </location>
</feature>
<feature type="compositionally biased region" description="Low complexity" evidence="2">
    <location>
        <begin position="611"/>
        <end position="625"/>
    </location>
</feature>
<accession>A0A2S6ASN8</accession>
<feature type="compositionally biased region" description="Low complexity" evidence="2">
    <location>
        <begin position="311"/>
        <end position="329"/>
    </location>
</feature>
<dbReference type="CDD" id="cd00143">
    <property type="entry name" value="PP2Cc"/>
    <property type="match status" value="1"/>
</dbReference>
<feature type="domain" description="HTH luxR-type" evidence="3">
    <location>
        <begin position="4079"/>
        <end position="4144"/>
    </location>
</feature>
<keyword evidence="1" id="KW-0238">DNA-binding</keyword>
<feature type="region of interest" description="Disordered" evidence="2">
    <location>
        <begin position="4882"/>
        <end position="4902"/>
    </location>
</feature>
<feature type="domain" description="HTH luxR-type" evidence="3">
    <location>
        <begin position="3826"/>
        <end position="3891"/>
    </location>
</feature>
<feature type="compositionally biased region" description="Basic and acidic residues" evidence="2">
    <location>
        <begin position="4882"/>
        <end position="4895"/>
    </location>
</feature>
<feature type="compositionally biased region" description="Polar residues" evidence="2">
    <location>
        <begin position="1585"/>
        <end position="1597"/>
    </location>
</feature>
<dbReference type="SMART" id="SM00331">
    <property type="entry name" value="PP2C_SIG"/>
    <property type="match status" value="1"/>
</dbReference>
<feature type="compositionally biased region" description="Basic and acidic residues" evidence="2">
    <location>
        <begin position="701"/>
        <end position="720"/>
    </location>
</feature>
<feature type="compositionally biased region" description="Low complexity" evidence="2">
    <location>
        <begin position="2376"/>
        <end position="2389"/>
    </location>
</feature>
<evidence type="ECO:0008006" key="8">
    <source>
        <dbReference type="Google" id="ProtNLM"/>
    </source>
</evidence>
<feature type="compositionally biased region" description="Low complexity" evidence="2">
    <location>
        <begin position="3402"/>
        <end position="3414"/>
    </location>
</feature>
<feature type="compositionally biased region" description="Polar residues" evidence="2">
    <location>
        <begin position="3596"/>
        <end position="3607"/>
    </location>
</feature>
<dbReference type="InterPro" id="IPR036388">
    <property type="entry name" value="WH-like_DNA-bd_sf"/>
</dbReference>
<dbReference type="GO" id="GO:0003677">
    <property type="term" value="F:DNA binding"/>
    <property type="evidence" value="ECO:0007669"/>
    <property type="project" value="UniProtKB-KW"/>
</dbReference>
<feature type="compositionally biased region" description="Low complexity" evidence="2">
    <location>
        <begin position="1606"/>
        <end position="1621"/>
    </location>
</feature>
<feature type="region of interest" description="Disordered" evidence="2">
    <location>
        <begin position="311"/>
        <end position="776"/>
    </location>
</feature>
<feature type="compositionally biased region" description="Low complexity" evidence="2">
    <location>
        <begin position="1505"/>
        <end position="1516"/>
    </location>
</feature>
<feature type="compositionally biased region" description="Polar residues" evidence="2">
    <location>
        <begin position="1652"/>
        <end position="1662"/>
    </location>
</feature>
<dbReference type="Pfam" id="PF25547">
    <property type="entry name" value="WXG100_2"/>
    <property type="match status" value="1"/>
</dbReference>
<dbReference type="InterPro" id="IPR011115">
    <property type="entry name" value="SecA_DEAD"/>
</dbReference>
<feature type="region of interest" description="Disordered" evidence="2">
    <location>
        <begin position="2360"/>
        <end position="2395"/>
    </location>
</feature>
<dbReference type="Gene3D" id="3.60.40.10">
    <property type="entry name" value="PPM-type phosphatase domain"/>
    <property type="match status" value="1"/>
</dbReference>
<dbReference type="InterPro" id="IPR044722">
    <property type="entry name" value="SecA_SF2_C"/>
</dbReference>
<feature type="compositionally biased region" description="Pro residues" evidence="2">
    <location>
        <begin position="1457"/>
        <end position="1469"/>
    </location>
</feature>
<feature type="region of interest" description="Disordered" evidence="2">
    <location>
        <begin position="4056"/>
        <end position="4080"/>
    </location>
</feature>
<feature type="domain" description="HTH luxR-type" evidence="3">
    <location>
        <begin position="3678"/>
        <end position="3743"/>
    </location>
</feature>
<comment type="caution">
    <text evidence="6">The sequence shown here is derived from an EMBL/GenBank/DDBJ whole genome shotgun (WGS) entry which is preliminary data.</text>
</comment>
<feature type="compositionally biased region" description="Basic and acidic residues" evidence="2">
    <location>
        <begin position="4619"/>
        <end position="4629"/>
    </location>
</feature>
<dbReference type="SMART" id="SM00957">
    <property type="entry name" value="SecA_DEAD"/>
    <property type="match status" value="1"/>
</dbReference>
<dbReference type="GO" id="GO:0005524">
    <property type="term" value="F:ATP binding"/>
    <property type="evidence" value="ECO:0007669"/>
    <property type="project" value="InterPro"/>
</dbReference>
<evidence type="ECO:0000259" key="5">
    <source>
        <dbReference type="PROSITE" id="PS51746"/>
    </source>
</evidence>
<feature type="domain" description="PPM-type phosphatase" evidence="5">
    <location>
        <begin position="3121"/>
        <end position="3379"/>
    </location>
</feature>
<dbReference type="PROSITE" id="PS50043">
    <property type="entry name" value="HTH_LUXR_2"/>
    <property type="match status" value="6"/>
</dbReference>
<feature type="compositionally biased region" description="Basic and acidic residues" evidence="2">
    <location>
        <begin position="5403"/>
        <end position="5421"/>
    </location>
</feature>
<feature type="compositionally biased region" description="Low complexity" evidence="2">
    <location>
        <begin position="1535"/>
        <end position="1545"/>
    </location>
</feature>
<feature type="region of interest" description="Disordered" evidence="2">
    <location>
        <begin position="3586"/>
        <end position="3607"/>
    </location>
</feature>
<dbReference type="InterPro" id="IPR036457">
    <property type="entry name" value="PPM-type-like_dom_sf"/>
</dbReference>
<organism evidence="6 7">
    <name type="scientific">Nocardia nova</name>
    <dbReference type="NCBI Taxonomy" id="37330"/>
    <lineage>
        <taxon>Bacteria</taxon>
        <taxon>Bacillati</taxon>
        <taxon>Actinomycetota</taxon>
        <taxon>Actinomycetes</taxon>
        <taxon>Mycobacteriales</taxon>
        <taxon>Nocardiaceae</taxon>
        <taxon>Nocardia</taxon>
    </lineage>
</organism>
<dbReference type="Gene3D" id="1.10.10.10">
    <property type="entry name" value="Winged helix-like DNA-binding domain superfamily/Winged helix DNA-binding domain"/>
    <property type="match status" value="8"/>
</dbReference>
<dbReference type="GO" id="GO:0006355">
    <property type="term" value="P:regulation of DNA-templated transcription"/>
    <property type="evidence" value="ECO:0007669"/>
    <property type="project" value="InterPro"/>
</dbReference>
<dbReference type="Pfam" id="PF13672">
    <property type="entry name" value="PP2C_2"/>
    <property type="match status" value="1"/>
</dbReference>
<feature type="compositionally biased region" description="Basic and acidic residues" evidence="2">
    <location>
        <begin position="3586"/>
        <end position="3595"/>
    </location>
</feature>
<dbReference type="Proteomes" id="UP000239874">
    <property type="component" value="Unassembled WGS sequence"/>
</dbReference>
<feature type="compositionally biased region" description="Basic and acidic residues" evidence="2">
    <location>
        <begin position="677"/>
        <end position="694"/>
    </location>
</feature>
<evidence type="ECO:0000259" key="4">
    <source>
        <dbReference type="PROSITE" id="PS51196"/>
    </source>
</evidence>
<feature type="region of interest" description="Disordered" evidence="2">
    <location>
        <begin position="3374"/>
        <end position="3457"/>
    </location>
</feature>
<feature type="domain" description="HTH luxR-type" evidence="3">
    <location>
        <begin position="3753"/>
        <end position="3818"/>
    </location>
</feature>
<reference evidence="6 7" key="1">
    <citation type="submission" date="2018-02" db="EMBL/GenBank/DDBJ databases">
        <title>8 Nocardia nova and 1 Nocardia cyriacigeorgica strain used for evolution to TMP-SMX.</title>
        <authorList>
            <person name="Mehta H."/>
            <person name="Weng J."/>
            <person name="Shamoo Y."/>
        </authorList>
    </citation>
    <scope>NUCLEOTIDE SEQUENCE [LARGE SCALE GENOMIC DNA]</scope>
    <source>
        <strain evidence="6 7">MDA3139</strain>
    </source>
</reference>
<dbReference type="Gene3D" id="3.40.50.620">
    <property type="entry name" value="HUPs"/>
    <property type="match status" value="1"/>
</dbReference>
<feature type="compositionally biased region" description="Basic and acidic residues" evidence="2">
    <location>
        <begin position="431"/>
        <end position="444"/>
    </location>
</feature>
<feature type="region of interest" description="Disordered" evidence="2">
    <location>
        <begin position="6336"/>
        <end position="6476"/>
    </location>
</feature>
<feature type="compositionally biased region" description="Low complexity" evidence="2">
    <location>
        <begin position="479"/>
        <end position="491"/>
    </location>
</feature>
<evidence type="ECO:0000256" key="2">
    <source>
        <dbReference type="SAM" id="MobiDB-lite"/>
    </source>
</evidence>
<dbReference type="GO" id="GO:0017038">
    <property type="term" value="P:protein import"/>
    <property type="evidence" value="ECO:0007669"/>
    <property type="project" value="InterPro"/>
</dbReference>
<feature type="domain" description="HTH luxR-type" evidence="3">
    <location>
        <begin position="4664"/>
        <end position="4729"/>
    </location>
</feature>
<feature type="region of interest" description="Disordered" evidence="2">
    <location>
        <begin position="4568"/>
        <end position="4629"/>
    </location>
</feature>
<dbReference type="SMART" id="SM00332">
    <property type="entry name" value="PP2Cc"/>
    <property type="match status" value="1"/>
</dbReference>
<dbReference type="InterPro" id="IPR057746">
    <property type="entry name" value="CpnT-like_N"/>
</dbReference>
<dbReference type="GO" id="GO:0016020">
    <property type="term" value="C:membrane"/>
    <property type="evidence" value="ECO:0007669"/>
    <property type="project" value="InterPro"/>
</dbReference>
<dbReference type="InterPro" id="IPR001932">
    <property type="entry name" value="PPM-type_phosphatase-like_dom"/>
</dbReference>
<evidence type="ECO:0000313" key="6">
    <source>
        <dbReference type="EMBL" id="PPJ38230.1"/>
    </source>
</evidence>
<dbReference type="Pfam" id="PF21090">
    <property type="entry name" value="P-loop_SecA"/>
    <property type="match status" value="1"/>
</dbReference>
<feature type="compositionally biased region" description="Polar residues" evidence="2">
    <location>
        <begin position="6456"/>
        <end position="6467"/>
    </location>
</feature>
<feature type="compositionally biased region" description="Basic and acidic residues" evidence="2">
    <location>
        <begin position="729"/>
        <end position="773"/>
    </location>
</feature>
<feature type="compositionally biased region" description="Basic and acidic residues" evidence="2">
    <location>
        <begin position="1566"/>
        <end position="1580"/>
    </location>
</feature>
<dbReference type="InterPro" id="IPR000792">
    <property type="entry name" value="Tscrpt_reg_LuxR_C"/>
</dbReference>
<feature type="compositionally biased region" description="Polar residues" evidence="2">
    <location>
        <begin position="3447"/>
        <end position="3456"/>
    </location>
</feature>